<comment type="caution">
    <text evidence="8">The sequence shown here is derived from an EMBL/GenBank/DDBJ whole genome shotgun (WGS) entry which is preliminary data.</text>
</comment>
<dbReference type="Pfam" id="PF08281">
    <property type="entry name" value="Sigma70_r4_2"/>
    <property type="match status" value="1"/>
</dbReference>
<dbReference type="SUPFAM" id="SSF88659">
    <property type="entry name" value="Sigma3 and sigma4 domains of RNA polymerase sigma factors"/>
    <property type="match status" value="1"/>
</dbReference>
<organism evidence="8 9">
    <name type="scientific">Algoriphagus pacificus</name>
    <dbReference type="NCBI Taxonomy" id="2811234"/>
    <lineage>
        <taxon>Bacteria</taxon>
        <taxon>Pseudomonadati</taxon>
        <taxon>Bacteroidota</taxon>
        <taxon>Cytophagia</taxon>
        <taxon>Cytophagales</taxon>
        <taxon>Cyclobacteriaceae</taxon>
        <taxon>Algoriphagus</taxon>
    </lineage>
</organism>
<keyword evidence="9" id="KW-1185">Reference proteome</keyword>
<dbReference type="InterPro" id="IPR014284">
    <property type="entry name" value="RNA_pol_sigma-70_dom"/>
</dbReference>
<dbReference type="InterPro" id="IPR036388">
    <property type="entry name" value="WH-like_DNA-bd_sf"/>
</dbReference>
<feature type="domain" description="RNA polymerase sigma factor 70 region 4 type 2" evidence="7">
    <location>
        <begin position="146"/>
        <end position="192"/>
    </location>
</feature>
<evidence type="ECO:0000313" key="8">
    <source>
        <dbReference type="EMBL" id="MBN7815464.1"/>
    </source>
</evidence>
<dbReference type="NCBIfam" id="TIGR02937">
    <property type="entry name" value="sigma70-ECF"/>
    <property type="match status" value="1"/>
</dbReference>
<dbReference type="InterPro" id="IPR007627">
    <property type="entry name" value="RNA_pol_sigma70_r2"/>
</dbReference>
<dbReference type="Proteomes" id="UP000664480">
    <property type="component" value="Unassembled WGS sequence"/>
</dbReference>
<proteinExistence type="inferred from homology"/>
<dbReference type="EMBL" id="JAFKCU010000002">
    <property type="protein sequence ID" value="MBN7815464.1"/>
    <property type="molecule type" value="Genomic_DNA"/>
</dbReference>
<keyword evidence="2" id="KW-0805">Transcription regulation</keyword>
<dbReference type="InterPro" id="IPR013325">
    <property type="entry name" value="RNA_pol_sigma_r2"/>
</dbReference>
<evidence type="ECO:0000256" key="3">
    <source>
        <dbReference type="ARBA" id="ARBA00023082"/>
    </source>
</evidence>
<gene>
    <name evidence="8" type="ORF">J0A69_08500</name>
</gene>
<dbReference type="PANTHER" id="PTHR43133:SF46">
    <property type="entry name" value="RNA POLYMERASE SIGMA-70 FACTOR ECF SUBFAMILY"/>
    <property type="match status" value="1"/>
</dbReference>
<dbReference type="Pfam" id="PF04542">
    <property type="entry name" value="Sigma70_r2"/>
    <property type="match status" value="1"/>
</dbReference>
<evidence type="ECO:0000256" key="5">
    <source>
        <dbReference type="SAM" id="MobiDB-lite"/>
    </source>
</evidence>
<dbReference type="RefSeq" id="WP_206586134.1">
    <property type="nucleotide sequence ID" value="NZ_JAFKCU010000002.1"/>
</dbReference>
<comment type="similarity">
    <text evidence="1">Belongs to the sigma-70 factor family. ECF subfamily.</text>
</comment>
<keyword evidence="4" id="KW-0804">Transcription</keyword>
<accession>A0ABS3CED2</accession>
<evidence type="ECO:0000259" key="6">
    <source>
        <dbReference type="Pfam" id="PF04542"/>
    </source>
</evidence>
<dbReference type="SUPFAM" id="SSF88946">
    <property type="entry name" value="Sigma2 domain of RNA polymerase sigma factors"/>
    <property type="match status" value="1"/>
</dbReference>
<name>A0ABS3CED2_9BACT</name>
<evidence type="ECO:0000259" key="7">
    <source>
        <dbReference type="Pfam" id="PF08281"/>
    </source>
</evidence>
<dbReference type="InterPro" id="IPR013249">
    <property type="entry name" value="RNA_pol_sigma70_r4_t2"/>
</dbReference>
<protein>
    <submittedName>
        <fullName evidence="8">Sigma-70 family RNA polymerase sigma factor</fullName>
    </submittedName>
</protein>
<dbReference type="Gene3D" id="1.10.10.10">
    <property type="entry name" value="Winged helix-like DNA-binding domain superfamily/Winged helix DNA-binding domain"/>
    <property type="match status" value="1"/>
</dbReference>
<keyword evidence="3" id="KW-0731">Sigma factor</keyword>
<sequence>MRDSLNQNFFKSSNDSRKSSSDDLALWRSIKNGNDLAFSSLYNRYAQQLFNYGMHLCHNRELCKDSIQELFTYLWNRKESLSEIDSVKYYLLKSFRNLLIKSIEKDRKFFVDLDDKHEQFQPETFVEEEIILKEINFLKREKMNFALSNIPKRQREIIVLRYFNEMNYQEISSLMGISVPSAHNLLSKSLQSMLAIIGKSK</sequence>
<feature type="region of interest" description="Disordered" evidence="5">
    <location>
        <begin position="1"/>
        <end position="20"/>
    </location>
</feature>
<evidence type="ECO:0000256" key="1">
    <source>
        <dbReference type="ARBA" id="ARBA00010641"/>
    </source>
</evidence>
<evidence type="ECO:0000313" key="9">
    <source>
        <dbReference type="Proteomes" id="UP000664480"/>
    </source>
</evidence>
<dbReference type="InterPro" id="IPR039425">
    <property type="entry name" value="RNA_pol_sigma-70-like"/>
</dbReference>
<evidence type="ECO:0000256" key="2">
    <source>
        <dbReference type="ARBA" id="ARBA00023015"/>
    </source>
</evidence>
<dbReference type="Gene3D" id="1.10.1740.10">
    <property type="match status" value="1"/>
</dbReference>
<dbReference type="InterPro" id="IPR013324">
    <property type="entry name" value="RNA_pol_sigma_r3/r4-like"/>
</dbReference>
<evidence type="ECO:0000256" key="4">
    <source>
        <dbReference type="ARBA" id="ARBA00023163"/>
    </source>
</evidence>
<reference evidence="8 9" key="1">
    <citation type="submission" date="2021-03" db="EMBL/GenBank/DDBJ databases">
        <title>novel species isolated from a fishpond in China.</title>
        <authorList>
            <person name="Lu H."/>
            <person name="Cai Z."/>
        </authorList>
    </citation>
    <scope>NUCLEOTIDE SEQUENCE [LARGE SCALE GENOMIC DNA]</scope>
    <source>
        <strain evidence="8 9">YJ13C</strain>
    </source>
</reference>
<dbReference type="PANTHER" id="PTHR43133">
    <property type="entry name" value="RNA POLYMERASE ECF-TYPE SIGMA FACTO"/>
    <property type="match status" value="1"/>
</dbReference>
<dbReference type="CDD" id="cd06171">
    <property type="entry name" value="Sigma70_r4"/>
    <property type="match status" value="1"/>
</dbReference>
<feature type="domain" description="RNA polymerase sigma-70 region 2" evidence="6">
    <location>
        <begin position="41"/>
        <end position="107"/>
    </location>
</feature>